<protein>
    <recommendedName>
        <fullName evidence="4">Lipid A 3-O-deacylase</fullName>
    </recommendedName>
</protein>
<proteinExistence type="predicted"/>
<gene>
    <name evidence="2" type="ORF">J2X31_003197</name>
</gene>
<reference evidence="2 3" key="1">
    <citation type="submission" date="2023-07" db="EMBL/GenBank/DDBJ databases">
        <title>Sorghum-associated microbial communities from plants grown in Nebraska, USA.</title>
        <authorList>
            <person name="Schachtman D."/>
        </authorList>
    </citation>
    <scope>NUCLEOTIDE SEQUENCE [LARGE SCALE GENOMIC DNA]</scope>
    <source>
        <strain evidence="2 3">3773</strain>
    </source>
</reference>
<sequence length="203" mass="23343">MLKKTLLFIFTLLCSFLFSQEKEQNLALGFSYGIGDEVKNTNYTYTNRYLKGQFYYSFLTVKNFKLELLLQPEINFAKHQLLNLYFVTPEEPDFEAKREAYTKLKDIREYVLNVGLVIRKPITDTFSIYALLSIGPMITDTETERLSKGFAFSDVLGIGFSLKTKKVTFDVRPNFRHTSNAGLQNSNAGFNTYNIEAGIIFPL</sequence>
<dbReference type="SUPFAM" id="SSF56925">
    <property type="entry name" value="OMPA-like"/>
    <property type="match status" value="1"/>
</dbReference>
<dbReference type="RefSeq" id="WP_310027945.1">
    <property type="nucleotide sequence ID" value="NZ_JAVDVI010000016.1"/>
</dbReference>
<dbReference type="Proteomes" id="UP001255185">
    <property type="component" value="Unassembled WGS sequence"/>
</dbReference>
<keyword evidence="3" id="KW-1185">Reference proteome</keyword>
<keyword evidence="1" id="KW-0732">Signal</keyword>
<evidence type="ECO:0008006" key="4">
    <source>
        <dbReference type="Google" id="ProtNLM"/>
    </source>
</evidence>
<comment type="caution">
    <text evidence="2">The sequence shown here is derived from an EMBL/GenBank/DDBJ whole genome shotgun (WGS) entry which is preliminary data.</text>
</comment>
<dbReference type="InterPro" id="IPR018550">
    <property type="entry name" value="Lipid-A_deacylase-rel"/>
</dbReference>
<name>A0ABU1TTH3_9FLAO</name>
<feature type="signal peptide" evidence="1">
    <location>
        <begin position="1"/>
        <end position="19"/>
    </location>
</feature>
<dbReference type="EMBL" id="JAVDVI010000016">
    <property type="protein sequence ID" value="MDR6969170.1"/>
    <property type="molecule type" value="Genomic_DNA"/>
</dbReference>
<feature type="chain" id="PRO_5046274203" description="Lipid A 3-O-deacylase" evidence="1">
    <location>
        <begin position="20"/>
        <end position="203"/>
    </location>
</feature>
<accession>A0ABU1TTH3</accession>
<evidence type="ECO:0000313" key="2">
    <source>
        <dbReference type="EMBL" id="MDR6969170.1"/>
    </source>
</evidence>
<evidence type="ECO:0000313" key="3">
    <source>
        <dbReference type="Proteomes" id="UP001255185"/>
    </source>
</evidence>
<dbReference type="InterPro" id="IPR011250">
    <property type="entry name" value="OMP/PagP_B-barrel"/>
</dbReference>
<organism evidence="2 3">
    <name type="scientific">Flavobacterium arsenatis</name>
    <dbReference type="NCBI Taxonomy" id="1484332"/>
    <lineage>
        <taxon>Bacteria</taxon>
        <taxon>Pseudomonadati</taxon>
        <taxon>Bacteroidota</taxon>
        <taxon>Flavobacteriia</taxon>
        <taxon>Flavobacteriales</taxon>
        <taxon>Flavobacteriaceae</taxon>
        <taxon>Flavobacterium</taxon>
    </lineage>
</organism>
<dbReference type="Gene3D" id="2.40.160.20">
    <property type="match status" value="1"/>
</dbReference>
<dbReference type="Pfam" id="PF09411">
    <property type="entry name" value="PagL"/>
    <property type="match status" value="1"/>
</dbReference>
<evidence type="ECO:0000256" key="1">
    <source>
        <dbReference type="SAM" id="SignalP"/>
    </source>
</evidence>